<dbReference type="Gene3D" id="3.40.50.1820">
    <property type="entry name" value="alpha/beta hydrolase"/>
    <property type="match status" value="1"/>
</dbReference>
<name>A0ABP3PIN3_9PROT</name>
<gene>
    <name evidence="5" type="ORF">GCM10008942_16150</name>
</gene>
<dbReference type="PROSITE" id="PS51318">
    <property type="entry name" value="TAT"/>
    <property type="match status" value="1"/>
</dbReference>
<accession>A0ABP3PIN3</accession>
<comment type="caution">
    <text evidence="5">The sequence shown here is derived from an EMBL/GenBank/DDBJ whole genome shotgun (WGS) entry which is preliminary data.</text>
</comment>
<feature type="domain" description="Carboxylesterase type B" evidence="4">
    <location>
        <begin position="44"/>
        <end position="554"/>
    </location>
</feature>
<dbReference type="InterPro" id="IPR002018">
    <property type="entry name" value="CarbesteraseB"/>
</dbReference>
<evidence type="ECO:0000313" key="5">
    <source>
        <dbReference type="EMBL" id="GAA0568332.1"/>
    </source>
</evidence>
<comment type="similarity">
    <text evidence="1 3">Belongs to the type-B carboxylesterase/lipase family.</text>
</comment>
<dbReference type="PROSITE" id="PS00122">
    <property type="entry name" value="CARBOXYLESTERASE_B_1"/>
    <property type="match status" value="1"/>
</dbReference>
<reference evidence="6" key="1">
    <citation type="journal article" date="2019" name="Int. J. Syst. Evol. Microbiol.">
        <title>The Global Catalogue of Microorganisms (GCM) 10K type strain sequencing project: providing services to taxonomists for standard genome sequencing and annotation.</title>
        <authorList>
            <consortium name="The Broad Institute Genomics Platform"/>
            <consortium name="The Broad Institute Genome Sequencing Center for Infectious Disease"/>
            <person name="Wu L."/>
            <person name="Ma J."/>
        </authorList>
    </citation>
    <scope>NUCLEOTIDE SEQUENCE [LARGE SCALE GENOMIC DNA]</scope>
    <source>
        <strain evidence="6">JCM 15089</strain>
    </source>
</reference>
<dbReference type="Pfam" id="PF00135">
    <property type="entry name" value="COesterase"/>
    <property type="match status" value="1"/>
</dbReference>
<dbReference type="InterPro" id="IPR000997">
    <property type="entry name" value="Cholinesterase"/>
</dbReference>
<dbReference type="InterPro" id="IPR050309">
    <property type="entry name" value="Type-B_Carboxylest/Lipase"/>
</dbReference>
<proteinExistence type="inferred from homology"/>
<dbReference type="RefSeq" id="WP_166929937.1">
    <property type="nucleotide sequence ID" value="NZ_BAAADD010000004.1"/>
</dbReference>
<organism evidence="5 6">
    <name type="scientific">Rhizomicrobium electricum</name>
    <dbReference type="NCBI Taxonomy" id="480070"/>
    <lineage>
        <taxon>Bacteria</taxon>
        <taxon>Pseudomonadati</taxon>
        <taxon>Pseudomonadota</taxon>
        <taxon>Alphaproteobacteria</taxon>
        <taxon>Micropepsales</taxon>
        <taxon>Micropepsaceae</taxon>
        <taxon>Rhizomicrobium</taxon>
    </lineage>
</organism>
<evidence type="ECO:0000256" key="2">
    <source>
        <dbReference type="ARBA" id="ARBA00022801"/>
    </source>
</evidence>
<dbReference type="PANTHER" id="PTHR11559">
    <property type="entry name" value="CARBOXYLESTERASE"/>
    <property type="match status" value="1"/>
</dbReference>
<dbReference type="PRINTS" id="PR00878">
    <property type="entry name" value="CHOLNESTRASE"/>
</dbReference>
<dbReference type="InterPro" id="IPR029058">
    <property type="entry name" value="AB_hydrolase_fold"/>
</dbReference>
<protein>
    <recommendedName>
        <fullName evidence="3">Carboxylic ester hydrolase</fullName>
        <ecNumber evidence="3">3.1.1.-</ecNumber>
    </recommendedName>
</protein>
<sequence length="560" mass="59059">MVYSIRRRTLLQIGGAAVAVPHLWLPARAEAPAWPTQTVEPFLEVEIASGKIRGGHSRGALAFKGIPYAGPVSGKNRFKAPPPVTPWTGVRDATRLGSPALQAPGGTYGEHEPAYSEDCLVLNVWTPAVKDGGKRPVMVYLHGGGFTAGSGGQNIQDGSHLAATYDVVVVAINHRLGLFGYLYLGELLGPEYAQSGNCGQLDIVAALQWIKQNIATFGGDPGNVMVFGESGGGAKTCAVMAMPAAQGLFHKAAVQSGPMLRGISKESGTETARRVLAGLGISDPAKLLDVPGEKLLALQMQGPKGPLGTATAAYAARHPGPASGGGLGQDVPGNWAPVVDGVALPADPFDPAAPAIAANVPLLIGNARDEATFFVRDNPAFFKSDEAGLTALAHQQIGSAADAIIALYKKTRPQATAPELGIAIMTAMSFGNGTVKIADLKSQQPAPVYRYRYDYQSNVPIKDTDWIFRAGHASDISLVFYNYEIRDLQGQGPGLAQASAAMSSYFTSFARNAVPTAVGQPQWPRYDTARRATMLINTECQVADDPDSEERAFWQSWKGA</sequence>
<evidence type="ECO:0000259" key="4">
    <source>
        <dbReference type="Pfam" id="PF00135"/>
    </source>
</evidence>
<dbReference type="SUPFAM" id="SSF53474">
    <property type="entry name" value="alpha/beta-Hydrolases"/>
    <property type="match status" value="1"/>
</dbReference>
<dbReference type="EMBL" id="BAAADD010000004">
    <property type="protein sequence ID" value="GAA0568332.1"/>
    <property type="molecule type" value="Genomic_DNA"/>
</dbReference>
<evidence type="ECO:0000256" key="1">
    <source>
        <dbReference type="ARBA" id="ARBA00005964"/>
    </source>
</evidence>
<dbReference type="EC" id="3.1.1.-" evidence="3"/>
<keyword evidence="6" id="KW-1185">Reference proteome</keyword>
<dbReference type="InterPro" id="IPR006311">
    <property type="entry name" value="TAT_signal"/>
</dbReference>
<dbReference type="Proteomes" id="UP001499951">
    <property type="component" value="Unassembled WGS sequence"/>
</dbReference>
<evidence type="ECO:0000313" key="6">
    <source>
        <dbReference type="Proteomes" id="UP001499951"/>
    </source>
</evidence>
<dbReference type="InterPro" id="IPR019826">
    <property type="entry name" value="Carboxylesterase_B_AS"/>
</dbReference>
<keyword evidence="2 3" id="KW-0378">Hydrolase</keyword>
<evidence type="ECO:0000256" key="3">
    <source>
        <dbReference type="RuleBase" id="RU361235"/>
    </source>
</evidence>